<comment type="caution">
    <text evidence="1">The sequence shown here is derived from an EMBL/GenBank/DDBJ whole genome shotgun (WGS) entry which is preliminary data.</text>
</comment>
<gene>
    <name evidence="1" type="ORF">BpHYR1_006199</name>
</gene>
<evidence type="ECO:0000313" key="1">
    <source>
        <dbReference type="EMBL" id="RMZ95095.1"/>
    </source>
</evidence>
<dbReference type="Proteomes" id="UP000276133">
    <property type="component" value="Unassembled WGS sequence"/>
</dbReference>
<evidence type="ECO:0000313" key="2">
    <source>
        <dbReference type="Proteomes" id="UP000276133"/>
    </source>
</evidence>
<organism evidence="1 2">
    <name type="scientific">Brachionus plicatilis</name>
    <name type="common">Marine rotifer</name>
    <name type="synonym">Brachionus muelleri</name>
    <dbReference type="NCBI Taxonomy" id="10195"/>
    <lineage>
        <taxon>Eukaryota</taxon>
        <taxon>Metazoa</taxon>
        <taxon>Spiralia</taxon>
        <taxon>Gnathifera</taxon>
        <taxon>Rotifera</taxon>
        <taxon>Eurotatoria</taxon>
        <taxon>Monogononta</taxon>
        <taxon>Pseudotrocha</taxon>
        <taxon>Ploima</taxon>
        <taxon>Brachionidae</taxon>
        <taxon>Brachionus</taxon>
    </lineage>
</organism>
<accession>A0A3M7P7N2</accession>
<sequence length="112" mass="13051">MFVLAIDKAFSLFFSLRKMYLTNNTNGVDFKRSKLVSKIFDFIFEILSLKEQQLFKGFAFFGTLGINNYLVYSEKKSHSTKTILVLINKSTNVKLCYYKTYLRPVLKSSFVT</sequence>
<proteinExistence type="predicted"/>
<name>A0A3M7P7N2_BRAPC</name>
<dbReference type="AlphaFoldDB" id="A0A3M7P7N2"/>
<feature type="non-terminal residue" evidence="1">
    <location>
        <position position="112"/>
    </location>
</feature>
<reference evidence="1 2" key="1">
    <citation type="journal article" date="2018" name="Sci. Rep.">
        <title>Genomic signatures of local adaptation to the degree of environmental predictability in rotifers.</title>
        <authorList>
            <person name="Franch-Gras L."/>
            <person name="Hahn C."/>
            <person name="Garcia-Roger E.M."/>
            <person name="Carmona M.J."/>
            <person name="Serra M."/>
            <person name="Gomez A."/>
        </authorList>
    </citation>
    <scope>NUCLEOTIDE SEQUENCE [LARGE SCALE GENOMIC DNA]</scope>
    <source>
        <strain evidence="1">HYR1</strain>
    </source>
</reference>
<dbReference type="EMBL" id="REGN01012594">
    <property type="protein sequence ID" value="RMZ95095.1"/>
    <property type="molecule type" value="Genomic_DNA"/>
</dbReference>
<keyword evidence="2" id="KW-1185">Reference proteome</keyword>
<protein>
    <submittedName>
        <fullName evidence="1">Uncharacterized protein</fullName>
    </submittedName>
</protein>